<dbReference type="EMBL" id="KF900731">
    <property type="protein sequence ID" value="AIF05196.1"/>
    <property type="molecule type" value="Genomic_DNA"/>
</dbReference>
<evidence type="ECO:0000256" key="1">
    <source>
        <dbReference type="SAM" id="MobiDB-lite"/>
    </source>
</evidence>
<proteinExistence type="predicted"/>
<organism evidence="2">
    <name type="scientific">uncultured marine group II/III euryarchaeote KM3_180_D08</name>
    <dbReference type="NCBI Taxonomy" id="1457942"/>
    <lineage>
        <taxon>Archaea</taxon>
        <taxon>Methanobacteriati</taxon>
        <taxon>Methanobacteriota</taxon>
        <taxon>environmental samples</taxon>
    </lineage>
</organism>
<accession>A0A075GMD5</accession>
<evidence type="ECO:0000313" key="2">
    <source>
        <dbReference type="EMBL" id="AIF05196.1"/>
    </source>
</evidence>
<reference evidence="2" key="1">
    <citation type="journal article" date="2014" name="Genome Biol. Evol.">
        <title>Pangenome evidence for extensive interdomain horizontal transfer affecting lineage core and shell genes in uncultured planktonic thaumarchaeota and euryarchaeota.</title>
        <authorList>
            <person name="Deschamps P."/>
            <person name="Zivanovic Y."/>
            <person name="Moreira D."/>
            <person name="Rodriguez-Valera F."/>
            <person name="Lopez-Garcia P."/>
        </authorList>
    </citation>
    <scope>NUCLEOTIDE SEQUENCE</scope>
</reference>
<protein>
    <submittedName>
        <fullName evidence="2">Uncharacterized protein</fullName>
    </submittedName>
</protein>
<name>A0A075GMD5_9EURY</name>
<feature type="region of interest" description="Disordered" evidence="1">
    <location>
        <begin position="98"/>
        <end position="123"/>
    </location>
</feature>
<sequence>MQWLLEGSILILTVTQLLMLYHCFQFRGSSASFADILNSRIEKMSIGLDEAASILEYMAEMLEENGSGSSGSNPLPTIAGNSIMDVLTQSLMSRVIDGVSHGSETETDSERQVLQGEFSETAE</sequence>
<dbReference type="AlphaFoldDB" id="A0A075GMD5"/>